<dbReference type="PROSITE" id="PS51257">
    <property type="entry name" value="PROKAR_LIPOPROTEIN"/>
    <property type="match status" value="1"/>
</dbReference>
<reference evidence="2 3" key="1">
    <citation type="journal article" date="2019" name="Int. J. Syst. Evol. Microbiol.">
        <title>The Global Catalogue of Microorganisms (GCM) 10K type strain sequencing project: providing services to taxonomists for standard genome sequencing and annotation.</title>
        <authorList>
            <consortium name="The Broad Institute Genomics Platform"/>
            <consortium name="The Broad Institute Genome Sequencing Center for Infectious Disease"/>
            <person name="Wu L."/>
            <person name="Ma J."/>
        </authorList>
    </citation>
    <scope>NUCLEOTIDE SEQUENCE [LARGE SCALE GENOMIC DNA]</scope>
    <source>
        <strain evidence="2 3">JCM 16083</strain>
    </source>
</reference>
<dbReference type="SUPFAM" id="SSF57362">
    <property type="entry name" value="BPTI-like"/>
    <property type="match status" value="1"/>
</dbReference>
<dbReference type="InterPro" id="IPR002223">
    <property type="entry name" value="Kunitz_BPTI"/>
</dbReference>
<dbReference type="InterPro" id="IPR036880">
    <property type="entry name" value="Kunitz_BPTI_sf"/>
</dbReference>
<proteinExistence type="predicted"/>
<organism evidence="2 3">
    <name type="scientific">Wandonia haliotis</name>
    <dbReference type="NCBI Taxonomy" id="574963"/>
    <lineage>
        <taxon>Bacteria</taxon>
        <taxon>Pseudomonadati</taxon>
        <taxon>Bacteroidota</taxon>
        <taxon>Flavobacteriia</taxon>
        <taxon>Flavobacteriales</taxon>
        <taxon>Crocinitomicaceae</taxon>
        <taxon>Wandonia</taxon>
    </lineage>
</organism>
<feature type="domain" description="BPTI/Kunitz inhibitor" evidence="1">
    <location>
        <begin position="37"/>
        <end position="83"/>
    </location>
</feature>
<dbReference type="SMART" id="SM00131">
    <property type="entry name" value="KU"/>
    <property type="match status" value="1"/>
</dbReference>
<sequence>MKVMKTMKYFFLFTVLSIAVLSGSCKKKDCDLKITQCSETPPTNEACQAAFNRWFFNEDANACELIGYSGCSQKGFATQEECEACKCK</sequence>
<accession>A0ABN1MM05</accession>
<dbReference type="Proteomes" id="UP001501126">
    <property type="component" value="Unassembled WGS sequence"/>
</dbReference>
<comment type="caution">
    <text evidence="2">The sequence shown here is derived from an EMBL/GenBank/DDBJ whole genome shotgun (WGS) entry which is preliminary data.</text>
</comment>
<dbReference type="PROSITE" id="PS50279">
    <property type="entry name" value="BPTI_KUNITZ_2"/>
    <property type="match status" value="1"/>
</dbReference>
<name>A0ABN1MM05_9FLAO</name>
<evidence type="ECO:0000313" key="3">
    <source>
        <dbReference type="Proteomes" id="UP001501126"/>
    </source>
</evidence>
<evidence type="ECO:0000259" key="1">
    <source>
        <dbReference type="PROSITE" id="PS50279"/>
    </source>
</evidence>
<dbReference type="Gene3D" id="4.10.410.10">
    <property type="entry name" value="Pancreatic trypsin inhibitor Kunitz domain"/>
    <property type="match status" value="1"/>
</dbReference>
<dbReference type="CDD" id="cd00109">
    <property type="entry name" value="Kunitz-type"/>
    <property type="match status" value="1"/>
</dbReference>
<keyword evidence="3" id="KW-1185">Reference proteome</keyword>
<protein>
    <recommendedName>
        <fullName evidence="1">BPTI/Kunitz inhibitor domain-containing protein</fullName>
    </recommendedName>
</protein>
<gene>
    <name evidence="2" type="ORF">GCM10009118_06620</name>
</gene>
<dbReference type="Pfam" id="PF00014">
    <property type="entry name" value="Kunitz_BPTI"/>
    <property type="match status" value="1"/>
</dbReference>
<evidence type="ECO:0000313" key="2">
    <source>
        <dbReference type="EMBL" id="GAA0874254.1"/>
    </source>
</evidence>
<dbReference type="EMBL" id="BAAAFH010000003">
    <property type="protein sequence ID" value="GAA0874254.1"/>
    <property type="molecule type" value="Genomic_DNA"/>
</dbReference>